<dbReference type="AlphaFoldDB" id="A0A0L0F1I1"/>
<gene>
    <name evidence="1" type="ORF">SARC_16910</name>
</gene>
<proteinExistence type="predicted"/>
<accession>A0A0L0F1I1</accession>
<reference evidence="1 2" key="1">
    <citation type="submission" date="2011-02" db="EMBL/GenBank/DDBJ databases">
        <title>The Genome Sequence of Sphaeroforma arctica JP610.</title>
        <authorList>
            <consortium name="The Broad Institute Genome Sequencing Platform"/>
            <person name="Russ C."/>
            <person name="Cuomo C."/>
            <person name="Young S.K."/>
            <person name="Zeng Q."/>
            <person name="Gargeya S."/>
            <person name="Alvarado L."/>
            <person name="Berlin A."/>
            <person name="Chapman S.B."/>
            <person name="Chen Z."/>
            <person name="Freedman E."/>
            <person name="Gellesch M."/>
            <person name="Goldberg J."/>
            <person name="Griggs A."/>
            <person name="Gujja S."/>
            <person name="Heilman E."/>
            <person name="Heiman D."/>
            <person name="Howarth C."/>
            <person name="Mehta T."/>
            <person name="Neiman D."/>
            <person name="Pearson M."/>
            <person name="Roberts A."/>
            <person name="Saif S."/>
            <person name="Shea T."/>
            <person name="Shenoy N."/>
            <person name="Sisk P."/>
            <person name="Stolte C."/>
            <person name="Sykes S."/>
            <person name="White J."/>
            <person name="Yandava C."/>
            <person name="Burger G."/>
            <person name="Gray M.W."/>
            <person name="Holland P.W.H."/>
            <person name="King N."/>
            <person name="Lang F.B.F."/>
            <person name="Roger A.J."/>
            <person name="Ruiz-Trillo I."/>
            <person name="Haas B."/>
            <person name="Nusbaum C."/>
            <person name="Birren B."/>
        </authorList>
    </citation>
    <scope>NUCLEOTIDE SEQUENCE [LARGE SCALE GENOMIC DNA]</scope>
    <source>
        <strain evidence="1 2">JP610</strain>
    </source>
</reference>
<evidence type="ECO:0000313" key="1">
    <source>
        <dbReference type="EMBL" id="KNC70560.1"/>
    </source>
</evidence>
<feature type="non-terminal residue" evidence="1">
    <location>
        <position position="96"/>
    </location>
</feature>
<name>A0A0L0F1I1_9EUKA</name>
<protein>
    <submittedName>
        <fullName evidence="1">Uncharacterized protein</fullName>
    </submittedName>
</protein>
<dbReference type="GeneID" id="25917414"/>
<keyword evidence="2" id="KW-1185">Reference proteome</keyword>
<dbReference type="RefSeq" id="XP_014144462.1">
    <property type="nucleotide sequence ID" value="XM_014288987.1"/>
</dbReference>
<organism evidence="1 2">
    <name type="scientific">Sphaeroforma arctica JP610</name>
    <dbReference type="NCBI Taxonomy" id="667725"/>
    <lineage>
        <taxon>Eukaryota</taxon>
        <taxon>Ichthyosporea</taxon>
        <taxon>Ichthyophonida</taxon>
        <taxon>Sphaeroforma</taxon>
    </lineage>
</organism>
<dbReference type="Proteomes" id="UP000054560">
    <property type="component" value="Unassembled WGS sequence"/>
</dbReference>
<evidence type="ECO:0000313" key="2">
    <source>
        <dbReference type="Proteomes" id="UP000054560"/>
    </source>
</evidence>
<dbReference type="EMBL" id="KQ250807">
    <property type="protein sequence ID" value="KNC70560.1"/>
    <property type="molecule type" value="Genomic_DNA"/>
</dbReference>
<sequence length="96" mass="10905">MHTPSPDRSQPSHDLTPTDTRLPWLHIQTSVWYEFLVGLLLVPKGEQQLLALNPLLTPAHARNAMDFIAFSLLFMNRIGQTRRCINAAAELVKLMK</sequence>